<sequence>MVSDAEPVDHQIAVVGAGPAGLTAALLLRSQGFDVTLVGPRPAGDPRTTALLTGSVNVLAAAGAWSRAEDHAAPMRTMRIVDATDRLVRSPEAAFQAGEIGLEAFGFNIENDALNRALIETAEAADLPWIEAPVESAETAGGRIVMSAGGKRVSALLAVAADGARSFMREAVGIGTRSWTYPQQALVTIFGHTLSHNDTSTEFHTRSGPFTVVPLQGRRSSLVWVVHPDEAPWLERMTDGELAREIEIRTHRLLGRVTVEATRGLLPLSGMVARKLADERVALVGEAAHRFPPIGAQGLNLGFRDIAGLAEVLVQARDRGADPGSDATLSAYARRRRADVESRTLAVDLLNRSLLSDFVPVSAARGIGLFAATAIGPLRRFVMREGLAPAIGAPRLVRGLPL</sequence>
<evidence type="ECO:0000313" key="9">
    <source>
        <dbReference type="EMBL" id="MDQ0315928.1"/>
    </source>
</evidence>
<keyword evidence="6 9" id="KW-0560">Oxidoreductase</keyword>
<dbReference type="InterPro" id="IPR002938">
    <property type="entry name" value="FAD-bd"/>
</dbReference>
<dbReference type="EC" id="1.14.13.-" evidence="9"/>
<protein>
    <submittedName>
        <fullName evidence="9">2-octaprenyl-6-methoxyphenol hydroxylase</fullName>
        <ecNumber evidence="9">1.14.13.-</ecNumber>
    </submittedName>
</protein>
<dbReference type="SUPFAM" id="SSF51905">
    <property type="entry name" value="FAD/NAD(P)-binding domain"/>
    <property type="match status" value="1"/>
</dbReference>
<comment type="caution">
    <text evidence="9">The sequence shown here is derived from an EMBL/GenBank/DDBJ whole genome shotgun (WGS) entry which is preliminary data.</text>
</comment>
<evidence type="ECO:0000256" key="4">
    <source>
        <dbReference type="ARBA" id="ARBA00022630"/>
    </source>
</evidence>
<dbReference type="GO" id="GO:0006744">
    <property type="term" value="P:ubiquinone biosynthetic process"/>
    <property type="evidence" value="ECO:0007669"/>
    <property type="project" value="InterPro"/>
</dbReference>
<dbReference type="Gene3D" id="3.50.50.60">
    <property type="entry name" value="FAD/NAD(P)-binding domain"/>
    <property type="match status" value="2"/>
</dbReference>
<evidence type="ECO:0000313" key="10">
    <source>
        <dbReference type="Proteomes" id="UP001229244"/>
    </source>
</evidence>
<dbReference type="RefSeq" id="WP_306885756.1">
    <property type="nucleotide sequence ID" value="NZ_JAUSUL010000002.1"/>
</dbReference>
<organism evidence="9 10">
    <name type="scientific">Amorphus orientalis</name>
    <dbReference type="NCBI Taxonomy" id="649198"/>
    <lineage>
        <taxon>Bacteria</taxon>
        <taxon>Pseudomonadati</taxon>
        <taxon>Pseudomonadota</taxon>
        <taxon>Alphaproteobacteria</taxon>
        <taxon>Hyphomicrobiales</taxon>
        <taxon>Amorphaceae</taxon>
        <taxon>Amorphus</taxon>
    </lineage>
</organism>
<evidence type="ECO:0000256" key="6">
    <source>
        <dbReference type="ARBA" id="ARBA00023002"/>
    </source>
</evidence>
<dbReference type="GO" id="GO:0016705">
    <property type="term" value="F:oxidoreductase activity, acting on paired donors, with incorporation or reduction of molecular oxygen"/>
    <property type="evidence" value="ECO:0007669"/>
    <property type="project" value="InterPro"/>
</dbReference>
<keyword evidence="4" id="KW-0285">Flavoprotein</keyword>
<dbReference type="InterPro" id="IPR036188">
    <property type="entry name" value="FAD/NAD-bd_sf"/>
</dbReference>
<proteinExistence type="inferred from homology"/>
<evidence type="ECO:0000256" key="7">
    <source>
        <dbReference type="ARBA" id="ARBA00023033"/>
    </source>
</evidence>
<dbReference type="InterPro" id="IPR010971">
    <property type="entry name" value="UbiH/COQ6"/>
</dbReference>
<dbReference type="GO" id="GO:0004497">
    <property type="term" value="F:monooxygenase activity"/>
    <property type="evidence" value="ECO:0007669"/>
    <property type="project" value="UniProtKB-KW"/>
</dbReference>
<dbReference type="GO" id="GO:0071949">
    <property type="term" value="F:FAD binding"/>
    <property type="evidence" value="ECO:0007669"/>
    <property type="project" value="InterPro"/>
</dbReference>
<gene>
    <name evidence="9" type="ORF">J2S73_002385</name>
</gene>
<evidence type="ECO:0000256" key="5">
    <source>
        <dbReference type="ARBA" id="ARBA00022827"/>
    </source>
</evidence>
<accession>A0AAE4AT31</accession>
<name>A0AAE4AT31_9HYPH</name>
<dbReference type="NCBIfam" id="NF005691">
    <property type="entry name" value="PRK07494.1"/>
    <property type="match status" value="1"/>
</dbReference>
<dbReference type="Proteomes" id="UP001229244">
    <property type="component" value="Unassembled WGS sequence"/>
</dbReference>
<keyword evidence="5" id="KW-0274">FAD</keyword>
<keyword evidence="10" id="KW-1185">Reference proteome</keyword>
<evidence type="ECO:0000256" key="1">
    <source>
        <dbReference type="ARBA" id="ARBA00001974"/>
    </source>
</evidence>
<comment type="similarity">
    <text evidence="3">Belongs to the UbiH/COQ6 family.</text>
</comment>
<reference evidence="9" key="1">
    <citation type="submission" date="2023-07" db="EMBL/GenBank/DDBJ databases">
        <title>Genomic Encyclopedia of Type Strains, Phase IV (KMG-IV): sequencing the most valuable type-strain genomes for metagenomic binning, comparative biology and taxonomic classification.</title>
        <authorList>
            <person name="Goeker M."/>
        </authorList>
    </citation>
    <scope>NUCLEOTIDE SEQUENCE</scope>
    <source>
        <strain evidence="9">DSM 21202</strain>
    </source>
</reference>
<dbReference type="PRINTS" id="PR00420">
    <property type="entry name" value="RNGMNOXGNASE"/>
</dbReference>
<dbReference type="InterPro" id="IPR051205">
    <property type="entry name" value="UbiH/COQ6_monooxygenase"/>
</dbReference>
<evidence type="ECO:0000256" key="3">
    <source>
        <dbReference type="ARBA" id="ARBA00005349"/>
    </source>
</evidence>
<evidence type="ECO:0000256" key="2">
    <source>
        <dbReference type="ARBA" id="ARBA00004749"/>
    </source>
</evidence>
<dbReference type="PANTHER" id="PTHR43876:SF7">
    <property type="entry name" value="UBIQUINONE BIOSYNTHESIS MONOOXYGENASE COQ6, MITOCHONDRIAL"/>
    <property type="match status" value="1"/>
</dbReference>
<keyword evidence="7" id="KW-0503">Monooxygenase</keyword>
<dbReference type="AlphaFoldDB" id="A0AAE4AT31"/>
<evidence type="ECO:0000259" key="8">
    <source>
        <dbReference type="Pfam" id="PF01494"/>
    </source>
</evidence>
<dbReference type="EMBL" id="JAUSUL010000002">
    <property type="protein sequence ID" value="MDQ0315928.1"/>
    <property type="molecule type" value="Genomic_DNA"/>
</dbReference>
<dbReference type="Pfam" id="PF01494">
    <property type="entry name" value="FAD_binding_3"/>
    <property type="match status" value="1"/>
</dbReference>
<comment type="cofactor">
    <cofactor evidence="1">
        <name>FAD</name>
        <dbReference type="ChEBI" id="CHEBI:57692"/>
    </cofactor>
</comment>
<dbReference type="PANTHER" id="PTHR43876">
    <property type="entry name" value="UBIQUINONE BIOSYNTHESIS MONOOXYGENASE COQ6, MITOCHONDRIAL"/>
    <property type="match status" value="1"/>
</dbReference>
<feature type="domain" description="FAD-binding" evidence="8">
    <location>
        <begin position="11"/>
        <end position="339"/>
    </location>
</feature>
<dbReference type="NCBIfam" id="TIGR01988">
    <property type="entry name" value="Ubi-OHases"/>
    <property type="match status" value="1"/>
</dbReference>
<comment type="pathway">
    <text evidence="2">Cofactor biosynthesis; ubiquinone biosynthesis.</text>
</comment>